<dbReference type="OrthoDB" id="8217716at2"/>
<dbReference type="Gene3D" id="2.60.120.560">
    <property type="entry name" value="Exo-inulinase, domain 1"/>
    <property type="match status" value="1"/>
</dbReference>
<feature type="domain" description="CBM6" evidence="4">
    <location>
        <begin position="937"/>
        <end position="1066"/>
    </location>
</feature>
<dbReference type="GO" id="GO:0030246">
    <property type="term" value="F:carbohydrate binding"/>
    <property type="evidence" value="ECO:0007669"/>
    <property type="project" value="InterPro"/>
</dbReference>
<dbReference type="Gene3D" id="2.60.120.200">
    <property type="match status" value="1"/>
</dbReference>
<dbReference type="PROSITE" id="PS51175">
    <property type="entry name" value="CBM6"/>
    <property type="match status" value="1"/>
</dbReference>
<dbReference type="InterPro" id="IPR005084">
    <property type="entry name" value="CBM6"/>
</dbReference>
<dbReference type="PANTHER" id="PTHR40469">
    <property type="entry name" value="SECRETED GLYCOSYL HYDROLASE"/>
    <property type="match status" value="1"/>
</dbReference>
<dbReference type="Pfam" id="PF18911">
    <property type="entry name" value="PKD_4"/>
    <property type="match status" value="2"/>
</dbReference>
<dbReference type="SMART" id="SM00089">
    <property type="entry name" value="PKD"/>
    <property type="match status" value="2"/>
</dbReference>
<name>A0A2P8EC41_9ACTN</name>
<accession>A0A2P8EC41</accession>
<dbReference type="GO" id="GO:0005975">
    <property type="term" value="P:carbohydrate metabolic process"/>
    <property type="evidence" value="ECO:0007669"/>
    <property type="project" value="UniProtKB-ARBA"/>
</dbReference>
<feature type="domain" description="PKD" evidence="3">
    <location>
        <begin position="739"/>
        <end position="818"/>
    </location>
</feature>
<dbReference type="SUPFAM" id="SSF52317">
    <property type="entry name" value="Class I glutamine amidotransferase-like"/>
    <property type="match status" value="1"/>
</dbReference>
<evidence type="ECO:0000313" key="5">
    <source>
        <dbReference type="EMBL" id="PSL07024.1"/>
    </source>
</evidence>
<dbReference type="Pfam" id="PF06283">
    <property type="entry name" value="ThuA"/>
    <property type="match status" value="1"/>
</dbReference>
<evidence type="ECO:0000256" key="2">
    <source>
        <dbReference type="SAM" id="SignalP"/>
    </source>
</evidence>
<dbReference type="InterPro" id="IPR041542">
    <property type="entry name" value="GH43_C2"/>
</dbReference>
<dbReference type="InterPro" id="IPR029062">
    <property type="entry name" value="Class_I_gatase-like"/>
</dbReference>
<dbReference type="InterPro" id="IPR013783">
    <property type="entry name" value="Ig-like_fold"/>
</dbReference>
<feature type="domain" description="PKD" evidence="3">
    <location>
        <begin position="1076"/>
        <end position="1157"/>
    </location>
</feature>
<sequence length="1664" mass="179326">MNRRIPLAALGSGAVLASLLGAQPVHADDTSERAEPRFRALVYSETTDVAHESIPAGKALVERLGAAHDFEVQVTDDSSVFTDDVLADTDVVVFNNTSSTDAAPLLTGAEREAFTRYVEAGGGYVGLHNAAATEPGWQWYQGLVGASFTDHPDFGDTGGTYPGRIKVLDQVHPSTRALPQLWEREEEWYNLGPNPTGDVHVLAQVKLRDGIPGLNTGVDHPYSWCQVYEGGRSWYTAGGHAPSAFDEPAFGDHLLGGIEWAAGAVPGDCGATDDDSFAKTQLTDDLADPFELEVTPDGRVIYIQRTGQFKMIDQDTLEVSTIGDLELGLSTARHSDGLTGFTLDPNFADNGWLYAMYSDPDVARINISRFTFDFANDVLDMDSEQRLLDFPTYRDRGLANVHMGGAVQFGPEGNLYASMGDNTDFSQSDNYAPIDEREGRAPWDAQATAANTNDLRGKVLRITPTDDGSYTIPDGNLFPESEDTQDKTRPEIYAMGFRNPFRISVDPHSGALLVGDYGPDATQADPARGPEGLVEWNRITEPGNYGWPHCVADNKPYIDYDFATGESGGPFDCAGGPVNDSPHNTGLQQLPPVQEAFIWYGYGPSEQFPELGYGGAAPMSGPVYDYDPELDSDTKFPEYYDGKWFVFEYTRGFYKTITLAEQDMEFSHDRFAPVSEGDLLSINPFLGSADFRGPFDAEFGPDGSLYTIDFGSGSGEGRGDVNRGAGIYRIDYVGGDRPPAVEATGSPTSGQLPLEVDFSSEGTHHPSGLPMTYHWDFGDGTTSSEAHPSHTYTEPGSYTALLTVTDSHGRESVAAVRISAGNTRPDTRIAWPPHGGFFDWGDAVDYDVQVTDAEDGSVEDGGVACTDVVVGASLGHNEHSHPLDNYPSCEGSVPTILDGSHGQETNLYYVLDATYTDAGAPSVDPLTGRDAVRLNPQDTEGEHFADASGITVYDREQARAGARIGDVTDGDWITYSPVDLTGIDAVRFGVSSGGMGGTIELRKDAPDGELLGTVDVPVTGSYDDVVERTADVTDPGGTFTLYMVFRNDEWTSGGPDLFALDYLRFQGDGVSVPIGPQVTAESTPTEGAAPLEVSFDASATSPEGSDITGYSWDFGDGEQADGAAVTHTYTEPGEYQAVVTATDAEGRQGTAQVPVTVARAPRDCPEECSDEFDGDQLDLNMWSSTIGHDPSGYQLGDGSLTLPTAHGELTATMFELPNLIMQPAPDDAWQATTRVTIDPTDAYQQAGLVLHAGQDDFAKAVVMARPDGSRRMSFFTVADGQTRNADPDYVALPDDFPTTFELRITSDGAQATAAYSTDGENWTPLGRPYDLDRAGPWDVGVAALSGGNGDPSIPVIDASFDWFRMTTDVEPEPEPEPCPEPAEPPEGFTSLWDGKTLDGWQHLGNGSFTVTDECTLMSRGSGGLLWYEEESFGDFHLKLKYRMNNPTDNSGVFMRFPAPRDWEGPWVSQPDDSVRGYEAQLEDNPDGGDPQKTGSIYNFATITDLLARPIGEWNTYEIKAVGQEYTVILNGEVVNTYTGDGSRALEGHIGLQNHHPGSDVEFRDIWIGPVGDEPESPCPQPDARATVVAGSVDSGVPNRTTENGCTINDLIEDGREWRTHGAFVRHVGDVLDPLVAAGVIDARERGAIRAAAAKSDVGRPSRGR</sequence>
<dbReference type="InterPro" id="IPR022409">
    <property type="entry name" value="PKD/Chitinase_dom"/>
</dbReference>
<keyword evidence="1 2" id="KW-0732">Signal</keyword>
<dbReference type="InterPro" id="IPR035986">
    <property type="entry name" value="PKD_dom_sf"/>
</dbReference>
<dbReference type="InterPro" id="IPR013320">
    <property type="entry name" value="ConA-like_dom_sf"/>
</dbReference>
<dbReference type="Gene3D" id="2.60.120.260">
    <property type="entry name" value="Galactose-binding domain-like"/>
    <property type="match status" value="1"/>
</dbReference>
<gene>
    <name evidence="5" type="ORF">CLV30_102413</name>
</gene>
<dbReference type="Pfam" id="PF07995">
    <property type="entry name" value="GSDH"/>
    <property type="match status" value="1"/>
</dbReference>
<dbReference type="InterPro" id="IPR029010">
    <property type="entry name" value="ThuA-like"/>
</dbReference>
<dbReference type="Gene3D" id="2.120.10.30">
    <property type="entry name" value="TolB, C-terminal domain"/>
    <property type="match status" value="1"/>
</dbReference>
<dbReference type="CDD" id="cd04084">
    <property type="entry name" value="CBM6_xylanase-like"/>
    <property type="match status" value="1"/>
</dbReference>
<dbReference type="PROSITE" id="PS50093">
    <property type="entry name" value="PKD"/>
    <property type="match status" value="2"/>
</dbReference>
<feature type="signal peptide" evidence="2">
    <location>
        <begin position="1"/>
        <end position="27"/>
    </location>
</feature>
<dbReference type="InterPro" id="IPR011042">
    <property type="entry name" value="6-blade_b-propeller_TolB-like"/>
</dbReference>
<proteinExistence type="predicted"/>
<evidence type="ECO:0000256" key="1">
    <source>
        <dbReference type="ARBA" id="ARBA00022729"/>
    </source>
</evidence>
<feature type="chain" id="PRO_5015147003" evidence="2">
    <location>
        <begin position="28"/>
        <end position="1664"/>
    </location>
</feature>
<dbReference type="GO" id="GO:0016787">
    <property type="term" value="F:hydrolase activity"/>
    <property type="evidence" value="ECO:0007669"/>
    <property type="project" value="InterPro"/>
</dbReference>
<keyword evidence="6" id="KW-1185">Reference proteome</keyword>
<dbReference type="SUPFAM" id="SSF49299">
    <property type="entry name" value="PKD domain"/>
    <property type="match status" value="2"/>
</dbReference>
<dbReference type="Pfam" id="PF03422">
    <property type="entry name" value="CBM_6"/>
    <property type="match status" value="1"/>
</dbReference>
<dbReference type="Proteomes" id="UP000243528">
    <property type="component" value="Unassembled WGS sequence"/>
</dbReference>
<organism evidence="5 6">
    <name type="scientific">Haloactinopolyspora alba</name>
    <dbReference type="NCBI Taxonomy" id="648780"/>
    <lineage>
        <taxon>Bacteria</taxon>
        <taxon>Bacillati</taxon>
        <taxon>Actinomycetota</taxon>
        <taxon>Actinomycetes</taxon>
        <taxon>Jiangellales</taxon>
        <taxon>Jiangellaceae</taxon>
        <taxon>Haloactinopolyspora</taxon>
    </lineage>
</organism>
<comment type="caution">
    <text evidence="5">The sequence shown here is derived from an EMBL/GenBank/DDBJ whole genome shotgun (WGS) entry which is preliminary data.</text>
</comment>
<evidence type="ECO:0000313" key="6">
    <source>
        <dbReference type="Proteomes" id="UP000243528"/>
    </source>
</evidence>
<dbReference type="Pfam" id="PF06439">
    <property type="entry name" value="3keto-disac_hyd"/>
    <property type="match status" value="1"/>
</dbReference>
<dbReference type="Gene3D" id="3.40.50.880">
    <property type="match status" value="1"/>
</dbReference>
<dbReference type="InterPro" id="IPR008979">
    <property type="entry name" value="Galactose-bd-like_sf"/>
</dbReference>
<dbReference type="EMBL" id="PYGE01000002">
    <property type="protein sequence ID" value="PSL07024.1"/>
    <property type="molecule type" value="Genomic_DNA"/>
</dbReference>
<dbReference type="InterPro" id="IPR012938">
    <property type="entry name" value="Glc/Sorbosone_DH"/>
</dbReference>
<dbReference type="PANTHER" id="PTHR40469:SF2">
    <property type="entry name" value="GALACTOSE-BINDING DOMAIN-LIKE SUPERFAMILY PROTEIN"/>
    <property type="match status" value="1"/>
</dbReference>
<dbReference type="InterPro" id="IPR010496">
    <property type="entry name" value="AL/BT2_dom"/>
</dbReference>
<dbReference type="RefSeq" id="WP_106535991.1">
    <property type="nucleotide sequence ID" value="NZ_ML142898.1"/>
</dbReference>
<dbReference type="SUPFAM" id="SSF49785">
    <property type="entry name" value="Galactose-binding domain-like"/>
    <property type="match status" value="1"/>
</dbReference>
<dbReference type="InterPro" id="IPR011041">
    <property type="entry name" value="Quinoprot_gluc/sorb_DH_b-prop"/>
</dbReference>
<dbReference type="Gene3D" id="2.60.40.10">
    <property type="entry name" value="Immunoglobulins"/>
    <property type="match status" value="2"/>
</dbReference>
<dbReference type="SMART" id="SM00606">
    <property type="entry name" value="CBD_IV"/>
    <property type="match status" value="1"/>
</dbReference>
<reference evidence="5 6" key="1">
    <citation type="submission" date="2018-03" db="EMBL/GenBank/DDBJ databases">
        <title>Genomic Encyclopedia of Archaeal and Bacterial Type Strains, Phase II (KMG-II): from individual species to whole genera.</title>
        <authorList>
            <person name="Goeker M."/>
        </authorList>
    </citation>
    <scope>NUCLEOTIDE SEQUENCE [LARGE SCALE GENOMIC DNA]</scope>
    <source>
        <strain evidence="5 6">DSM 45211</strain>
    </source>
</reference>
<dbReference type="SUPFAM" id="SSF49899">
    <property type="entry name" value="Concanavalin A-like lectins/glucanases"/>
    <property type="match status" value="1"/>
</dbReference>
<dbReference type="InterPro" id="IPR006584">
    <property type="entry name" value="Cellulose-bd_IV"/>
</dbReference>
<evidence type="ECO:0000259" key="3">
    <source>
        <dbReference type="PROSITE" id="PS50093"/>
    </source>
</evidence>
<dbReference type="InterPro" id="IPR000601">
    <property type="entry name" value="PKD_dom"/>
</dbReference>
<dbReference type="CDD" id="cd00146">
    <property type="entry name" value="PKD"/>
    <property type="match status" value="2"/>
</dbReference>
<dbReference type="SUPFAM" id="SSF50952">
    <property type="entry name" value="Soluble quinoprotein glucose dehydrogenase"/>
    <property type="match status" value="1"/>
</dbReference>
<protein>
    <submittedName>
        <fullName evidence="5">PKD domain-containing protein</fullName>
    </submittedName>
</protein>
<evidence type="ECO:0000259" key="4">
    <source>
        <dbReference type="PROSITE" id="PS51175"/>
    </source>
</evidence>
<dbReference type="Pfam" id="PF17851">
    <property type="entry name" value="GH43_C2"/>
    <property type="match status" value="1"/>
</dbReference>